<evidence type="ECO:0000256" key="1">
    <source>
        <dbReference type="SAM" id="Coils"/>
    </source>
</evidence>
<feature type="compositionally biased region" description="Low complexity" evidence="2">
    <location>
        <begin position="52"/>
        <end position="66"/>
    </location>
</feature>
<sequence length="440" mass="49104">MCSSLQLYMGLNTYWFVLFAVMEHEKKKKQKKKKNKQGKTNASAGVGESTSQNNNHANVANPNHQNLNSDNSDVPKSVADSDRESISGTETSRSVEAEKSYWLNREASLEQKIRELQEQLDMHAQREVDLDRIISLSQKERNLWHHKEAELEAIISQLQTEKHSWLQKEMCFEEKRIQMEAEKVHLEEKEISATETIASMKKDNAKLQAQVIELETSIKNISRQNEQLKEHVSDLQSKIQDLENSVATHLSSERTKHATEYEDMNSRWESAQALVAKLLSENEKLVEKADALKTELDQKTATTQSSSLIKPDDPIVKNPKAADMDETSAPETGPIPSSAEKPDTVSNVGPLSGSKEGMPSDKLVYHMNSRGSDLNQISQGSMESGEIVQISLTENDATSATSVTENSDVVPLTDAPLIGAPFRLISFVARYVSGADLVQK</sequence>
<reference evidence="3" key="2">
    <citation type="submission" date="2020-06" db="EMBL/GenBank/DDBJ databases">
        <title>Helianthus annuus Genome sequencing and assembly Release 2.</title>
        <authorList>
            <person name="Gouzy J."/>
            <person name="Langlade N."/>
            <person name="Munos S."/>
        </authorList>
    </citation>
    <scope>NUCLEOTIDE SEQUENCE</scope>
    <source>
        <tissue evidence="3">Leaves</tissue>
    </source>
</reference>
<dbReference type="SUPFAM" id="SSF90257">
    <property type="entry name" value="Myosin rod fragments"/>
    <property type="match status" value="1"/>
</dbReference>
<organism evidence="3 4">
    <name type="scientific">Helianthus annuus</name>
    <name type="common">Common sunflower</name>
    <dbReference type="NCBI Taxonomy" id="4232"/>
    <lineage>
        <taxon>Eukaryota</taxon>
        <taxon>Viridiplantae</taxon>
        <taxon>Streptophyta</taxon>
        <taxon>Embryophyta</taxon>
        <taxon>Tracheophyta</taxon>
        <taxon>Spermatophyta</taxon>
        <taxon>Magnoliopsida</taxon>
        <taxon>eudicotyledons</taxon>
        <taxon>Gunneridae</taxon>
        <taxon>Pentapetalae</taxon>
        <taxon>asterids</taxon>
        <taxon>campanulids</taxon>
        <taxon>Asterales</taxon>
        <taxon>Asteraceae</taxon>
        <taxon>Asteroideae</taxon>
        <taxon>Heliantheae alliance</taxon>
        <taxon>Heliantheae</taxon>
        <taxon>Helianthus</taxon>
    </lineage>
</organism>
<feature type="compositionally biased region" description="Polar residues" evidence="2">
    <location>
        <begin position="299"/>
        <end position="308"/>
    </location>
</feature>
<feature type="compositionally biased region" description="Basic residues" evidence="2">
    <location>
        <begin position="27"/>
        <end position="37"/>
    </location>
</feature>
<feature type="coiled-coil region" evidence="1">
    <location>
        <begin position="99"/>
        <end position="126"/>
    </location>
</feature>
<dbReference type="Proteomes" id="UP000215914">
    <property type="component" value="Unassembled WGS sequence"/>
</dbReference>
<gene>
    <name evidence="3" type="ORF">HanXRQr2_Chr01g0000351</name>
</gene>
<comment type="caution">
    <text evidence="3">The sequence shown here is derived from an EMBL/GenBank/DDBJ whole genome shotgun (WGS) entry which is preliminary data.</text>
</comment>
<feature type="region of interest" description="Disordered" evidence="2">
    <location>
        <begin position="297"/>
        <end position="362"/>
    </location>
</feature>
<dbReference type="Gene3D" id="1.20.5.340">
    <property type="match status" value="1"/>
</dbReference>
<protein>
    <submittedName>
        <fullName evidence="3">Uncharacterized protein</fullName>
    </submittedName>
</protein>
<evidence type="ECO:0000256" key="2">
    <source>
        <dbReference type="SAM" id="MobiDB-lite"/>
    </source>
</evidence>
<keyword evidence="1" id="KW-0175">Coiled coil</keyword>
<reference evidence="3" key="1">
    <citation type="journal article" date="2017" name="Nature">
        <title>The sunflower genome provides insights into oil metabolism, flowering and Asterid evolution.</title>
        <authorList>
            <person name="Badouin H."/>
            <person name="Gouzy J."/>
            <person name="Grassa C.J."/>
            <person name="Murat F."/>
            <person name="Staton S.E."/>
            <person name="Cottret L."/>
            <person name="Lelandais-Briere C."/>
            <person name="Owens G.L."/>
            <person name="Carrere S."/>
            <person name="Mayjonade B."/>
            <person name="Legrand L."/>
            <person name="Gill N."/>
            <person name="Kane N.C."/>
            <person name="Bowers J.E."/>
            <person name="Hubner S."/>
            <person name="Bellec A."/>
            <person name="Berard A."/>
            <person name="Berges H."/>
            <person name="Blanchet N."/>
            <person name="Boniface M.C."/>
            <person name="Brunel D."/>
            <person name="Catrice O."/>
            <person name="Chaidir N."/>
            <person name="Claudel C."/>
            <person name="Donnadieu C."/>
            <person name="Faraut T."/>
            <person name="Fievet G."/>
            <person name="Helmstetter N."/>
            <person name="King M."/>
            <person name="Knapp S.J."/>
            <person name="Lai Z."/>
            <person name="Le Paslier M.C."/>
            <person name="Lippi Y."/>
            <person name="Lorenzon L."/>
            <person name="Mandel J.R."/>
            <person name="Marage G."/>
            <person name="Marchand G."/>
            <person name="Marquand E."/>
            <person name="Bret-Mestries E."/>
            <person name="Morien E."/>
            <person name="Nambeesan S."/>
            <person name="Nguyen T."/>
            <person name="Pegot-Espagnet P."/>
            <person name="Pouilly N."/>
            <person name="Raftis F."/>
            <person name="Sallet E."/>
            <person name="Schiex T."/>
            <person name="Thomas J."/>
            <person name="Vandecasteele C."/>
            <person name="Vares D."/>
            <person name="Vear F."/>
            <person name="Vautrin S."/>
            <person name="Crespi M."/>
            <person name="Mangin B."/>
            <person name="Burke J.M."/>
            <person name="Salse J."/>
            <person name="Munos S."/>
            <person name="Vincourt P."/>
            <person name="Rieseberg L.H."/>
            <person name="Langlade N.B."/>
        </authorList>
    </citation>
    <scope>NUCLEOTIDE SEQUENCE</scope>
    <source>
        <tissue evidence="3">Leaves</tissue>
    </source>
</reference>
<evidence type="ECO:0000313" key="3">
    <source>
        <dbReference type="EMBL" id="KAF5820272.1"/>
    </source>
</evidence>
<feature type="coiled-coil region" evidence="1">
    <location>
        <begin position="197"/>
        <end position="245"/>
    </location>
</feature>
<feature type="compositionally biased region" description="Polar residues" evidence="2">
    <location>
        <begin position="40"/>
        <end position="51"/>
    </location>
</feature>
<accession>A0A9K3JTJ6</accession>
<keyword evidence="4" id="KW-1185">Reference proteome</keyword>
<dbReference type="AlphaFoldDB" id="A0A9K3JTJ6"/>
<feature type="compositionally biased region" description="Basic and acidic residues" evidence="2">
    <location>
        <begin position="310"/>
        <end position="323"/>
    </location>
</feature>
<dbReference type="EMBL" id="MNCJ02000316">
    <property type="protein sequence ID" value="KAF5820272.1"/>
    <property type="molecule type" value="Genomic_DNA"/>
</dbReference>
<feature type="region of interest" description="Disordered" evidence="2">
    <location>
        <begin position="27"/>
        <end position="92"/>
    </location>
</feature>
<dbReference type="Gramene" id="mRNA:HanXRQr2_Chr01g0000351">
    <property type="protein sequence ID" value="mRNA:HanXRQr2_Chr01g0000351"/>
    <property type="gene ID" value="HanXRQr2_Chr01g0000351"/>
</dbReference>
<name>A0A9K3JTJ6_HELAN</name>
<proteinExistence type="predicted"/>
<evidence type="ECO:0000313" key="4">
    <source>
        <dbReference type="Proteomes" id="UP000215914"/>
    </source>
</evidence>